<dbReference type="OrthoDB" id="3214739at2759"/>
<dbReference type="InParanoid" id="K5W8C6"/>
<accession>K5W8C6</accession>
<dbReference type="Pfam" id="PF20149">
    <property type="entry name" value="DUF6532"/>
    <property type="match status" value="1"/>
</dbReference>
<dbReference type="HOGENOM" id="CLU_834464_0_0_1"/>
<reference evidence="2 3" key="1">
    <citation type="journal article" date="2012" name="BMC Genomics">
        <title>Comparative genomics of the white-rot fungi, Phanerochaete carnosa and P. chrysosporium, to elucidate the genetic basis of the distinct wood types they colonize.</title>
        <authorList>
            <person name="Suzuki H."/>
            <person name="MacDonald J."/>
            <person name="Syed K."/>
            <person name="Salamov A."/>
            <person name="Hori C."/>
            <person name="Aerts A."/>
            <person name="Henrissat B."/>
            <person name="Wiebenga A."/>
            <person name="vanKuyk P.A."/>
            <person name="Barry K."/>
            <person name="Lindquist E."/>
            <person name="LaButti K."/>
            <person name="Lapidus A."/>
            <person name="Lucas S."/>
            <person name="Coutinho P."/>
            <person name="Gong Y."/>
            <person name="Samejima M."/>
            <person name="Mahadevan R."/>
            <person name="Abou-Zaid M."/>
            <person name="de Vries R.P."/>
            <person name="Igarashi K."/>
            <person name="Yadav J.S."/>
            <person name="Grigoriev I.V."/>
            <person name="Master E.R."/>
        </authorList>
    </citation>
    <scope>NUCLEOTIDE SEQUENCE [LARGE SCALE GENOMIC DNA]</scope>
    <source>
        <strain evidence="2 3">HHB-10118-sp</strain>
    </source>
</reference>
<evidence type="ECO:0000259" key="1">
    <source>
        <dbReference type="Pfam" id="PF20149"/>
    </source>
</evidence>
<dbReference type="Proteomes" id="UP000008370">
    <property type="component" value="Unassembled WGS sequence"/>
</dbReference>
<protein>
    <recommendedName>
        <fullName evidence="1">DUF6532 domain-containing protein</fullName>
    </recommendedName>
</protein>
<organism evidence="2 3">
    <name type="scientific">Phanerochaete carnosa (strain HHB-10118-sp)</name>
    <name type="common">White-rot fungus</name>
    <name type="synonym">Peniophora carnosa</name>
    <dbReference type="NCBI Taxonomy" id="650164"/>
    <lineage>
        <taxon>Eukaryota</taxon>
        <taxon>Fungi</taxon>
        <taxon>Dikarya</taxon>
        <taxon>Basidiomycota</taxon>
        <taxon>Agaricomycotina</taxon>
        <taxon>Agaricomycetes</taxon>
        <taxon>Polyporales</taxon>
        <taxon>Phanerochaetaceae</taxon>
        <taxon>Phanerochaete</taxon>
    </lineage>
</organism>
<dbReference type="RefSeq" id="XP_007389553.1">
    <property type="nucleotide sequence ID" value="XM_007389491.1"/>
</dbReference>
<dbReference type="EMBL" id="JH930468">
    <property type="protein sequence ID" value="EKM60208.1"/>
    <property type="molecule type" value="Genomic_DNA"/>
</dbReference>
<feature type="domain" description="DUF6532" evidence="1">
    <location>
        <begin position="83"/>
        <end position="284"/>
    </location>
</feature>
<sequence length="333" mass="37887">MKLKGKEPVVHVNTDLDADSGAEGDVDMDVNPDANVNEKNDDNAEIDMLPHCHVPHYAALTTCLLRIWFNYVVQTVFKNMERSLYLINPYSDTAHHVKLCFLQKMLELGANDADEPEFVAKIKSDHDWVCPVLSLMDTHMSQLWSYFKEAAAAKVNAHFRLKNLDKDACAACVKDLMQGKRFIYPGDISRRIDANKPFLHPTIADVLSTVMFQTRCNFLIAAGPLFFEDMYKGKPVRMMPVQLLAMAATAVYSALENICRPRRKPLEFSQKNYSRIHGALWKIITNIEARKSGVLALILKQVYDAARNGEMYVYDEDEDDDIQYLDIDGMEVL</sequence>
<dbReference type="InterPro" id="IPR045341">
    <property type="entry name" value="DUF6532"/>
</dbReference>
<evidence type="ECO:0000313" key="2">
    <source>
        <dbReference type="EMBL" id="EKM60208.1"/>
    </source>
</evidence>
<dbReference type="AlphaFoldDB" id="K5W8C6"/>
<keyword evidence="3" id="KW-1185">Reference proteome</keyword>
<proteinExistence type="predicted"/>
<gene>
    <name evidence="2" type="ORF">PHACADRAFT_23636</name>
</gene>
<evidence type="ECO:0000313" key="3">
    <source>
        <dbReference type="Proteomes" id="UP000008370"/>
    </source>
</evidence>
<dbReference type="GeneID" id="18913651"/>
<name>K5W8C6_PHACS</name>
<dbReference type="KEGG" id="pco:PHACADRAFT_23636"/>